<dbReference type="EMBL" id="CAVMBE010000090">
    <property type="protein sequence ID" value="CAK4033662.1"/>
    <property type="molecule type" value="Genomic_DNA"/>
</dbReference>
<accession>A0AAI8Z769</accession>
<sequence>MAFSRHNRFVRMSDLELEQAQGGGQTVELESDQNYIGTIHQLAQDVDGDMAFNEEEDTPGPPLPRLVAVPTLTSASEQPAYQDPFTPSRDSGYQYGNAYTPPGTQGSTCSGQLEFAARVVRPGARQWQQTLPMTPSSMSPARMQQDIFGDSLVTPAQTSSINSQNCNNPIHHTLSGYQPGIQEPAPLPWHQNVWYQTNPMPMPTGYWRVDATTITIRKWQAAEQRGSLKRGSDADKIERKCPAERFPRSLFSCSQSRRCQSQSQSQASQS</sequence>
<comment type="caution">
    <text evidence="1">The sequence shown here is derived from an EMBL/GenBank/DDBJ whole genome shotgun (WGS) entry which is preliminary data.</text>
</comment>
<proteinExistence type="predicted"/>
<protein>
    <submittedName>
        <fullName evidence="1">Uncharacterized protein</fullName>
    </submittedName>
</protein>
<keyword evidence="2" id="KW-1185">Reference proteome</keyword>
<dbReference type="Proteomes" id="UP001296104">
    <property type="component" value="Unassembled WGS sequence"/>
</dbReference>
<dbReference type="AlphaFoldDB" id="A0AAI8Z769"/>
<evidence type="ECO:0000313" key="1">
    <source>
        <dbReference type="EMBL" id="CAK4033662.1"/>
    </source>
</evidence>
<name>A0AAI8Z769_9PEZI</name>
<evidence type="ECO:0000313" key="2">
    <source>
        <dbReference type="Proteomes" id="UP001296104"/>
    </source>
</evidence>
<reference evidence="1" key="1">
    <citation type="submission" date="2023-11" db="EMBL/GenBank/DDBJ databases">
        <authorList>
            <person name="Alioto T."/>
            <person name="Alioto T."/>
            <person name="Gomez Garrido J."/>
        </authorList>
    </citation>
    <scope>NUCLEOTIDE SEQUENCE</scope>
</reference>
<organism evidence="1 2">
    <name type="scientific">Lecanosticta acicola</name>
    <dbReference type="NCBI Taxonomy" id="111012"/>
    <lineage>
        <taxon>Eukaryota</taxon>
        <taxon>Fungi</taxon>
        <taxon>Dikarya</taxon>
        <taxon>Ascomycota</taxon>
        <taxon>Pezizomycotina</taxon>
        <taxon>Dothideomycetes</taxon>
        <taxon>Dothideomycetidae</taxon>
        <taxon>Mycosphaerellales</taxon>
        <taxon>Mycosphaerellaceae</taxon>
        <taxon>Lecanosticta</taxon>
    </lineage>
</organism>
<gene>
    <name evidence="1" type="ORF">LECACI_7A008820</name>
</gene>